<dbReference type="PANTHER" id="PTHR46825">
    <property type="entry name" value="D-ALANYL-D-ALANINE-CARBOXYPEPTIDASE/ENDOPEPTIDASE AMPH"/>
    <property type="match status" value="1"/>
</dbReference>
<dbReference type="AlphaFoldDB" id="A0A382U7C0"/>
<organism evidence="2">
    <name type="scientific">marine metagenome</name>
    <dbReference type="NCBI Taxonomy" id="408172"/>
    <lineage>
        <taxon>unclassified sequences</taxon>
        <taxon>metagenomes</taxon>
        <taxon>ecological metagenomes</taxon>
    </lineage>
</organism>
<reference evidence="2" key="1">
    <citation type="submission" date="2018-05" db="EMBL/GenBank/DDBJ databases">
        <authorList>
            <person name="Lanie J.A."/>
            <person name="Ng W.-L."/>
            <person name="Kazmierczak K.M."/>
            <person name="Andrzejewski T.M."/>
            <person name="Davidsen T.M."/>
            <person name="Wayne K.J."/>
            <person name="Tettelin H."/>
            <person name="Glass J.I."/>
            <person name="Rusch D."/>
            <person name="Podicherti R."/>
            <person name="Tsui H.-C.T."/>
            <person name="Winkler M.E."/>
        </authorList>
    </citation>
    <scope>NUCLEOTIDE SEQUENCE</scope>
</reference>
<dbReference type="Pfam" id="PF00144">
    <property type="entry name" value="Beta-lactamase"/>
    <property type="match status" value="1"/>
</dbReference>
<dbReference type="InterPro" id="IPR001466">
    <property type="entry name" value="Beta-lactam-related"/>
</dbReference>
<sequence>KKKTGVFKPLGHHGYLDFPSGTLRVTAPHLARFLLSFIGDGQVDGVRVLKAQTVREMREIPFPKADSKQGLVWYFDKVGGAKVMGHDGSDPGVTAVMYYRPKDGVGYLFLMNGEPKNGKFEQALGLRLMKCAEGR</sequence>
<proteinExistence type="predicted"/>
<accession>A0A382U7C0</accession>
<dbReference type="PANTHER" id="PTHR46825:SF9">
    <property type="entry name" value="BETA-LACTAMASE-RELATED DOMAIN-CONTAINING PROTEIN"/>
    <property type="match status" value="1"/>
</dbReference>
<dbReference type="SUPFAM" id="SSF56601">
    <property type="entry name" value="beta-lactamase/transpeptidase-like"/>
    <property type="match status" value="1"/>
</dbReference>
<dbReference type="Gene3D" id="3.40.710.10">
    <property type="entry name" value="DD-peptidase/beta-lactamase superfamily"/>
    <property type="match status" value="1"/>
</dbReference>
<feature type="non-terminal residue" evidence="2">
    <location>
        <position position="1"/>
    </location>
</feature>
<evidence type="ECO:0000313" key="2">
    <source>
        <dbReference type="EMBL" id="SVD30133.1"/>
    </source>
</evidence>
<feature type="domain" description="Beta-lactamase-related" evidence="1">
    <location>
        <begin position="15"/>
        <end position="123"/>
    </location>
</feature>
<dbReference type="InterPro" id="IPR012338">
    <property type="entry name" value="Beta-lactam/transpept-like"/>
</dbReference>
<dbReference type="InterPro" id="IPR050491">
    <property type="entry name" value="AmpC-like"/>
</dbReference>
<name>A0A382U7C0_9ZZZZ</name>
<protein>
    <recommendedName>
        <fullName evidence="1">Beta-lactamase-related domain-containing protein</fullName>
    </recommendedName>
</protein>
<gene>
    <name evidence="2" type="ORF">METZ01_LOCUS382987</name>
</gene>
<dbReference type="EMBL" id="UINC01142041">
    <property type="protein sequence ID" value="SVD30133.1"/>
    <property type="molecule type" value="Genomic_DNA"/>
</dbReference>
<evidence type="ECO:0000259" key="1">
    <source>
        <dbReference type="Pfam" id="PF00144"/>
    </source>
</evidence>